<feature type="region of interest" description="Disordered" evidence="1">
    <location>
        <begin position="1"/>
        <end position="26"/>
    </location>
</feature>
<evidence type="ECO:0000313" key="2">
    <source>
        <dbReference type="EMBL" id="MBB3105289.1"/>
    </source>
</evidence>
<comment type="caution">
    <text evidence="2">The sequence shown here is derived from an EMBL/GenBank/DDBJ whole genome shotgun (WGS) entry which is preliminary data.</text>
</comment>
<keyword evidence="3" id="KW-1185">Reference proteome</keyword>
<sequence length="26" mass="2793">MPSRSCGHSMGLAPRDQSHPMSRVAP</sequence>
<evidence type="ECO:0000256" key="1">
    <source>
        <dbReference type="SAM" id="MobiDB-lite"/>
    </source>
</evidence>
<proteinExistence type="predicted"/>
<reference evidence="2 3" key="1">
    <citation type="submission" date="2020-08" db="EMBL/GenBank/DDBJ databases">
        <title>Genomic Encyclopedia of Type Strains, Phase III (KMG-III): the genomes of soil and plant-associated and newly described type strains.</title>
        <authorList>
            <person name="Whitman W."/>
        </authorList>
    </citation>
    <scope>NUCLEOTIDE SEQUENCE [LARGE SCALE GENOMIC DNA]</scope>
    <source>
        <strain evidence="2 3">CECT 4462</strain>
    </source>
</reference>
<protein>
    <submittedName>
        <fullName evidence="2">Uncharacterized protein</fullName>
    </submittedName>
</protein>
<organism evidence="2 3">
    <name type="scientific">Azomonas macrocytogenes</name>
    <name type="common">Azotobacter macrocytogenes</name>
    <dbReference type="NCBI Taxonomy" id="69962"/>
    <lineage>
        <taxon>Bacteria</taxon>
        <taxon>Pseudomonadati</taxon>
        <taxon>Pseudomonadota</taxon>
        <taxon>Gammaproteobacteria</taxon>
        <taxon>Pseudomonadales</taxon>
        <taxon>Pseudomonadaceae</taxon>
        <taxon>Azomonas</taxon>
    </lineage>
</organism>
<evidence type="ECO:0000313" key="3">
    <source>
        <dbReference type="Proteomes" id="UP000549250"/>
    </source>
</evidence>
<name>A0A839T859_AZOMA</name>
<dbReference type="EMBL" id="JACHXI010000032">
    <property type="protein sequence ID" value="MBB3105289.1"/>
    <property type="molecule type" value="Genomic_DNA"/>
</dbReference>
<gene>
    <name evidence="2" type="ORF">FHR87_003725</name>
</gene>
<dbReference type="AlphaFoldDB" id="A0A839T859"/>
<dbReference type="Proteomes" id="UP000549250">
    <property type="component" value="Unassembled WGS sequence"/>
</dbReference>
<accession>A0A839T859</accession>